<dbReference type="AlphaFoldDB" id="A0A3M7TGE7"/>
<comment type="caution">
    <text evidence="1">The sequence shown here is derived from an EMBL/GenBank/DDBJ whole genome shotgun (WGS) entry which is preliminary data.</text>
</comment>
<gene>
    <name evidence="1" type="ORF">D1631_08965</name>
</gene>
<sequence>MDNSVISDLSKGANPLLSGQSTTPYFSESFTQNLNDAFNVYNFLDNNTNRGVEFSLANYNIHGQDNFQIATMHDMDGSEIKSNRFSNDNLIWSVHNHDGPRGLDYKNVGNQWVQDKITMNGIFRNNASKGLGFPRFFTVNDNNRMIEITGAGQNINKTQPFNVQFLKSLERLYGSK</sequence>
<dbReference type="EMBL" id="QWIU01000002">
    <property type="protein sequence ID" value="RNA62056.1"/>
    <property type="molecule type" value="Genomic_DNA"/>
</dbReference>
<dbReference type="Pfam" id="PF15659">
    <property type="entry name" value="Toxin-JAB1"/>
    <property type="match status" value="1"/>
</dbReference>
<proteinExistence type="predicted"/>
<dbReference type="RefSeq" id="WP_122636150.1">
    <property type="nucleotide sequence ID" value="NZ_QWIU01000002.1"/>
</dbReference>
<reference evidence="1 2" key="1">
    <citation type="submission" date="2018-08" db="EMBL/GenBank/DDBJ databases">
        <title>Chryseobacterium nematophagum: a novel matrix digesting pathogen of nematodes.</title>
        <authorList>
            <person name="Page A."/>
            <person name="Roberts M."/>
            <person name="Felix M.-A."/>
            <person name="Weir W."/>
        </authorList>
    </citation>
    <scope>NUCLEOTIDE SEQUENCE [LARGE SCALE GENOMIC DNA]</scope>
    <source>
        <strain evidence="1 2">JUb129</strain>
    </source>
</reference>
<evidence type="ECO:0000313" key="2">
    <source>
        <dbReference type="Proteomes" id="UP000278775"/>
    </source>
</evidence>
<dbReference type="OrthoDB" id="966209at2"/>
<accession>A0A3M7TGE7</accession>
<organism evidence="1 2">
    <name type="scientific">Chryseobacterium nematophagum</name>
    <dbReference type="NCBI Taxonomy" id="2305228"/>
    <lineage>
        <taxon>Bacteria</taxon>
        <taxon>Pseudomonadati</taxon>
        <taxon>Bacteroidota</taxon>
        <taxon>Flavobacteriia</taxon>
        <taxon>Flavobacteriales</taxon>
        <taxon>Weeksellaceae</taxon>
        <taxon>Chryseobacterium group</taxon>
        <taxon>Chryseobacterium</taxon>
    </lineage>
</organism>
<evidence type="ECO:0000313" key="1">
    <source>
        <dbReference type="EMBL" id="RNA62056.1"/>
    </source>
</evidence>
<name>A0A3M7TGE7_9FLAO</name>
<dbReference type="InterPro" id="IPR028218">
    <property type="entry name" value="Toxin-JAB1"/>
</dbReference>
<dbReference type="Proteomes" id="UP000278775">
    <property type="component" value="Unassembled WGS sequence"/>
</dbReference>
<protein>
    <submittedName>
        <fullName evidence="1">Uncharacterized protein</fullName>
    </submittedName>
</protein>